<gene>
    <name evidence="1" type="ordered locus">RB12408</name>
</gene>
<sequence length="59" mass="6898">MLDEQAWRTRVETAEPRGWILRYDGARDVTASRLAEPRHFGWTIAYSAISLFQPYRALT</sequence>
<dbReference type="EnsemblBacteria" id="CAD77569">
    <property type="protein sequence ID" value="CAD77569"/>
    <property type="gene ID" value="RB12408"/>
</dbReference>
<dbReference type="InParanoid" id="Q7UIP5"/>
<dbReference type="Proteomes" id="UP000001025">
    <property type="component" value="Chromosome"/>
</dbReference>
<organism evidence="1 2">
    <name type="scientific">Rhodopirellula baltica (strain DSM 10527 / NCIMB 13988 / SH1)</name>
    <dbReference type="NCBI Taxonomy" id="243090"/>
    <lineage>
        <taxon>Bacteria</taxon>
        <taxon>Pseudomonadati</taxon>
        <taxon>Planctomycetota</taxon>
        <taxon>Planctomycetia</taxon>
        <taxon>Pirellulales</taxon>
        <taxon>Pirellulaceae</taxon>
        <taxon>Rhodopirellula</taxon>
    </lineage>
</organism>
<evidence type="ECO:0000313" key="1">
    <source>
        <dbReference type="EMBL" id="CAD77569.1"/>
    </source>
</evidence>
<dbReference type="AlphaFoldDB" id="Q7UIP5"/>
<dbReference type="STRING" id="243090.RB12408"/>
<name>Q7UIP5_RHOBA</name>
<dbReference type="HOGENOM" id="CLU_2957634_0_0_0"/>
<reference evidence="1 2" key="1">
    <citation type="journal article" date="2003" name="Proc. Natl. Acad. Sci. U.S.A.">
        <title>Complete genome sequence of the marine planctomycete Pirellula sp. strain 1.</title>
        <authorList>
            <person name="Gloeckner F.O."/>
            <person name="Kube M."/>
            <person name="Bauer M."/>
            <person name="Teeling H."/>
            <person name="Lombardot T."/>
            <person name="Ludwig W."/>
            <person name="Gade D."/>
            <person name="Beck A."/>
            <person name="Borzym K."/>
            <person name="Heitmann K."/>
            <person name="Rabus R."/>
            <person name="Schlesner H."/>
            <person name="Amann R."/>
            <person name="Reinhardt R."/>
        </authorList>
    </citation>
    <scope>NUCLEOTIDE SEQUENCE [LARGE SCALE GENOMIC DNA]</scope>
    <source>
        <strain evidence="2">DSM 10527 / NCIMB 13988 / SH1</strain>
    </source>
</reference>
<proteinExistence type="predicted"/>
<protein>
    <submittedName>
        <fullName evidence="1">Uncharacterized protein</fullName>
    </submittedName>
</protein>
<evidence type="ECO:0000313" key="2">
    <source>
        <dbReference type="Proteomes" id="UP000001025"/>
    </source>
</evidence>
<dbReference type="KEGG" id="rba:RB12408"/>
<keyword evidence="2" id="KW-1185">Reference proteome</keyword>
<dbReference type="EMBL" id="BX294155">
    <property type="protein sequence ID" value="CAD77569.1"/>
    <property type="molecule type" value="Genomic_DNA"/>
</dbReference>
<accession>Q7UIP5</accession>